<keyword evidence="2" id="KW-0732">Signal</keyword>
<protein>
    <submittedName>
        <fullName evidence="3">Uncharacterized protein</fullName>
    </submittedName>
</protein>
<feature type="compositionally biased region" description="Low complexity" evidence="1">
    <location>
        <begin position="82"/>
        <end position="91"/>
    </location>
</feature>
<accession>A0A1M7JDE0</accession>
<organism evidence="3 4">
    <name type="scientific">Bradyrhizobium lablabi</name>
    <dbReference type="NCBI Taxonomy" id="722472"/>
    <lineage>
        <taxon>Bacteria</taxon>
        <taxon>Pseudomonadati</taxon>
        <taxon>Pseudomonadota</taxon>
        <taxon>Alphaproteobacteria</taxon>
        <taxon>Hyphomicrobiales</taxon>
        <taxon>Nitrobacteraceae</taxon>
        <taxon>Bradyrhizobium</taxon>
    </lineage>
</organism>
<evidence type="ECO:0000256" key="1">
    <source>
        <dbReference type="SAM" id="MobiDB-lite"/>
    </source>
</evidence>
<proteinExistence type="predicted"/>
<dbReference type="AlphaFoldDB" id="A0A1M7JDE0"/>
<evidence type="ECO:0000313" key="3">
    <source>
        <dbReference type="EMBL" id="SEE50023.1"/>
    </source>
</evidence>
<feature type="signal peptide" evidence="2">
    <location>
        <begin position="1"/>
        <end position="25"/>
    </location>
</feature>
<dbReference type="EMBL" id="FNTI01000001">
    <property type="protein sequence ID" value="SEE50023.1"/>
    <property type="molecule type" value="Genomic_DNA"/>
</dbReference>
<dbReference type="Proteomes" id="UP000183208">
    <property type="component" value="Unassembled WGS sequence"/>
</dbReference>
<feature type="region of interest" description="Disordered" evidence="1">
    <location>
        <begin position="47"/>
        <end position="91"/>
    </location>
</feature>
<gene>
    <name evidence="3" type="ORF">SAMN05444171_7750</name>
</gene>
<dbReference type="RefSeq" id="WP_074830369.1">
    <property type="nucleotide sequence ID" value="NZ_FNTI01000001.1"/>
</dbReference>
<feature type="chain" id="PRO_5030032030" evidence="2">
    <location>
        <begin position="26"/>
        <end position="91"/>
    </location>
</feature>
<evidence type="ECO:0000256" key="2">
    <source>
        <dbReference type="SAM" id="SignalP"/>
    </source>
</evidence>
<sequence>MTRLTLFCALTVLSVAMVAEARAQAANPEPGYCAQFYPNADCNSIGPATPQVTAPAAESKPEEAAPPSPTAPKKAAKKKKTQASATAARAK</sequence>
<reference evidence="3 4" key="1">
    <citation type="submission" date="2016-10" db="EMBL/GenBank/DDBJ databases">
        <authorList>
            <person name="de Groot N.N."/>
        </authorList>
    </citation>
    <scope>NUCLEOTIDE SEQUENCE [LARGE SCALE GENOMIC DNA]</scope>
    <source>
        <strain evidence="3 4">GAS522</strain>
    </source>
</reference>
<evidence type="ECO:0000313" key="4">
    <source>
        <dbReference type="Proteomes" id="UP000183208"/>
    </source>
</evidence>
<name>A0A1M7JDE0_9BRAD</name>